<organism evidence="1 2">
    <name type="scientific">Bifidobacterium vansinderenii</name>
    <dbReference type="NCBI Taxonomy" id="1984871"/>
    <lineage>
        <taxon>Bacteria</taxon>
        <taxon>Bacillati</taxon>
        <taxon>Actinomycetota</taxon>
        <taxon>Actinomycetes</taxon>
        <taxon>Bifidobacteriales</taxon>
        <taxon>Bifidobacteriaceae</taxon>
        <taxon>Bifidobacterium</taxon>
    </lineage>
</organism>
<sequence>MRRIPAHGLSPRIDDDTFIGGLRVYGLAQIIGDLEIRIHLPHRAVGGIENKRTTSLNAAVESYKKSLPGLSYSIGDKTYGDYCILVKTDGICSREGIKNNRQECLDFYLAVARAATG</sequence>
<proteinExistence type="predicted"/>
<accession>A0A229VVJ4</accession>
<name>A0A229VVJ4_9BIFI</name>
<dbReference type="OrthoDB" id="9818182at2"/>
<evidence type="ECO:0000313" key="2">
    <source>
        <dbReference type="Proteomes" id="UP000215433"/>
    </source>
</evidence>
<dbReference type="EMBL" id="NEWD01000035">
    <property type="protein sequence ID" value="OXM99636.1"/>
    <property type="molecule type" value="Genomic_DNA"/>
</dbReference>
<dbReference type="RefSeq" id="WP_093961222.1">
    <property type="nucleotide sequence ID" value="NZ_NEWD01000035.1"/>
</dbReference>
<comment type="caution">
    <text evidence="1">The sequence shown here is derived from an EMBL/GenBank/DDBJ whole genome shotgun (WGS) entry which is preliminary data.</text>
</comment>
<gene>
    <name evidence="1" type="ORF">Tam10B_2113</name>
</gene>
<reference evidence="1 2" key="1">
    <citation type="submission" date="2017-05" db="EMBL/GenBank/DDBJ databases">
        <title>Bifidobacterium vansinderenii sp. nov.</title>
        <authorList>
            <person name="Lugli G.A."/>
            <person name="Duranti S."/>
            <person name="Mangifesta M."/>
        </authorList>
    </citation>
    <scope>NUCLEOTIDE SEQUENCE [LARGE SCALE GENOMIC DNA]</scope>
    <source>
        <strain evidence="1 2">Tam10B</strain>
    </source>
</reference>
<evidence type="ECO:0000313" key="1">
    <source>
        <dbReference type="EMBL" id="OXM99636.1"/>
    </source>
</evidence>
<protein>
    <submittedName>
        <fullName evidence="1">Uncharacterized protein</fullName>
    </submittedName>
</protein>
<dbReference type="Proteomes" id="UP000215433">
    <property type="component" value="Unassembled WGS sequence"/>
</dbReference>
<keyword evidence="2" id="KW-1185">Reference proteome</keyword>
<dbReference type="AlphaFoldDB" id="A0A229VVJ4"/>